<sequence length="409" mass="45924">MVYVGRQVLVGLLLPLLVSSSHHTRHARHSHHHVSHTQADHEDHHQSKLQNLQKAVIKDEVKETELQLQETRDREAIRITEEEVGRVGRDWGMLRSLQKHGQRKPSEEDLKVGEANLRELKSQMKQLQKGLNYAKEYVSDSEAQRKKLKAAIANSTLPEELKDAKHKYEQLQKHVTKATMKENAAWKDTVKREVELGEAKEQYSKNLKRLAAEEAELRSASAKLRQLKAGDESTTKQPAEGEPASERSGLPSRHAGWFAASVALSVPGSAMHDLPSPSQLSSGISQTPEAEKPAEKPEEKTEEKTEAKPEEQAKSEAAPAEKRKEGGAEPDAKRLKPTPPDPAVVRKQVEYYLSDENLKYDKFFHDKISANADGWLDMSFILSCNKMKSMRAGKDDVIAALKESKIELN</sequence>
<feature type="compositionally biased region" description="Basic residues" evidence="3">
    <location>
        <begin position="24"/>
        <end position="35"/>
    </location>
</feature>
<dbReference type="Gene3D" id="1.10.10.10">
    <property type="entry name" value="Winged helix-like DNA-binding domain superfamily/Winged helix DNA-binding domain"/>
    <property type="match status" value="1"/>
</dbReference>
<keyword evidence="4" id="KW-0732">Signal</keyword>
<evidence type="ECO:0000313" key="6">
    <source>
        <dbReference type="EMBL" id="CAE7315950.1"/>
    </source>
</evidence>
<evidence type="ECO:0000313" key="7">
    <source>
        <dbReference type="Proteomes" id="UP000601435"/>
    </source>
</evidence>
<dbReference type="PANTHER" id="PTHR22792:SF140">
    <property type="entry name" value="ACHILLES, ISOFORM A"/>
    <property type="match status" value="1"/>
</dbReference>
<dbReference type="EMBL" id="CAJNJA010013222">
    <property type="protein sequence ID" value="CAE7315950.1"/>
    <property type="molecule type" value="Genomic_DNA"/>
</dbReference>
<comment type="caution">
    <text evidence="6">The sequence shown here is derived from an EMBL/GenBank/DDBJ whole genome shotgun (WGS) entry which is preliminary data.</text>
</comment>
<dbReference type="SMART" id="SM00715">
    <property type="entry name" value="LA"/>
    <property type="match status" value="1"/>
</dbReference>
<feature type="region of interest" description="Disordered" evidence="3">
    <location>
        <begin position="224"/>
        <end position="251"/>
    </location>
</feature>
<dbReference type="CDD" id="cd07323">
    <property type="entry name" value="LAM"/>
    <property type="match status" value="1"/>
</dbReference>
<feature type="domain" description="HTH La-type RNA-binding" evidence="5">
    <location>
        <begin position="335"/>
        <end position="409"/>
    </location>
</feature>
<dbReference type="Proteomes" id="UP000601435">
    <property type="component" value="Unassembled WGS sequence"/>
</dbReference>
<feature type="region of interest" description="Disordered" evidence="3">
    <location>
        <begin position="269"/>
        <end position="342"/>
    </location>
</feature>
<feature type="compositionally biased region" description="Basic and acidic residues" evidence="3">
    <location>
        <begin position="289"/>
        <end position="334"/>
    </location>
</feature>
<dbReference type="PANTHER" id="PTHR22792">
    <property type="entry name" value="LUPUS LA PROTEIN-RELATED"/>
    <property type="match status" value="1"/>
</dbReference>
<keyword evidence="1 2" id="KW-0694">RNA-binding</keyword>
<protein>
    <submittedName>
        <fullName evidence="6">La protein</fullName>
    </submittedName>
</protein>
<name>A0A812NQ28_9DINO</name>
<accession>A0A812NQ28</accession>
<evidence type="ECO:0000256" key="4">
    <source>
        <dbReference type="SAM" id="SignalP"/>
    </source>
</evidence>
<evidence type="ECO:0000256" key="1">
    <source>
        <dbReference type="ARBA" id="ARBA00022884"/>
    </source>
</evidence>
<dbReference type="InterPro" id="IPR006630">
    <property type="entry name" value="La_HTH"/>
</dbReference>
<dbReference type="Pfam" id="PF05383">
    <property type="entry name" value="La"/>
    <property type="match status" value="1"/>
</dbReference>
<proteinExistence type="predicted"/>
<dbReference type="InterPro" id="IPR045180">
    <property type="entry name" value="La_dom_prot"/>
</dbReference>
<dbReference type="InterPro" id="IPR036390">
    <property type="entry name" value="WH_DNA-bd_sf"/>
</dbReference>
<keyword evidence="7" id="KW-1185">Reference proteome</keyword>
<evidence type="ECO:0000256" key="3">
    <source>
        <dbReference type="SAM" id="MobiDB-lite"/>
    </source>
</evidence>
<feature type="non-terminal residue" evidence="6">
    <location>
        <position position="409"/>
    </location>
</feature>
<evidence type="ECO:0000256" key="2">
    <source>
        <dbReference type="PROSITE-ProRule" id="PRU00332"/>
    </source>
</evidence>
<organism evidence="6 7">
    <name type="scientific">Symbiodinium necroappetens</name>
    <dbReference type="NCBI Taxonomy" id="1628268"/>
    <lineage>
        <taxon>Eukaryota</taxon>
        <taxon>Sar</taxon>
        <taxon>Alveolata</taxon>
        <taxon>Dinophyceae</taxon>
        <taxon>Suessiales</taxon>
        <taxon>Symbiodiniaceae</taxon>
        <taxon>Symbiodinium</taxon>
    </lineage>
</organism>
<dbReference type="PROSITE" id="PS50961">
    <property type="entry name" value="HTH_LA"/>
    <property type="match status" value="1"/>
</dbReference>
<feature type="compositionally biased region" description="Polar residues" evidence="3">
    <location>
        <begin position="276"/>
        <end position="286"/>
    </location>
</feature>
<feature type="signal peptide" evidence="4">
    <location>
        <begin position="1"/>
        <end position="20"/>
    </location>
</feature>
<dbReference type="GO" id="GO:0005634">
    <property type="term" value="C:nucleus"/>
    <property type="evidence" value="ECO:0007669"/>
    <property type="project" value="TreeGrafter"/>
</dbReference>
<feature type="region of interest" description="Disordered" evidence="3">
    <location>
        <begin position="24"/>
        <end position="50"/>
    </location>
</feature>
<dbReference type="AlphaFoldDB" id="A0A812NQ28"/>
<dbReference type="GO" id="GO:0003729">
    <property type="term" value="F:mRNA binding"/>
    <property type="evidence" value="ECO:0007669"/>
    <property type="project" value="TreeGrafter"/>
</dbReference>
<dbReference type="InterPro" id="IPR036388">
    <property type="entry name" value="WH-like_DNA-bd_sf"/>
</dbReference>
<dbReference type="OrthoDB" id="441251at2759"/>
<evidence type="ECO:0000259" key="5">
    <source>
        <dbReference type="PROSITE" id="PS50961"/>
    </source>
</evidence>
<gene>
    <name evidence="6" type="primary">La</name>
    <name evidence="6" type="ORF">SNEC2469_LOCUS7871</name>
</gene>
<reference evidence="6" key="1">
    <citation type="submission" date="2021-02" db="EMBL/GenBank/DDBJ databases">
        <authorList>
            <person name="Dougan E. K."/>
            <person name="Rhodes N."/>
            <person name="Thang M."/>
            <person name="Chan C."/>
        </authorList>
    </citation>
    <scope>NUCLEOTIDE SEQUENCE</scope>
</reference>
<dbReference type="SUPFAM" id="SSF46785">
    <property type="entry name" value="Winged helix' DNA-binding domain"/>
    <property type="match status" value="1"/>
</dbReference>
<feature type="chain" id="PRO_5032388721" evidence="4">
    <location>
        <begin position="21"/>
        <end position="409"/>
    </location>
</feature>